<organism evidence="1 2">
    <name type="scientific">Solanum commersonii</name>
    <name type="common">Commerson's wild potato</name>
    <name type="synonym">Commerson's nightshade</name>
    <dbReference type="NCBI Taxonomy" id="4109"/>
    <lineage>
        <taxon>Eukaryota</taxon>
        <taxon>Viridiplantae</taxon>
        <taxon>Streptophyta</taxon>
        <taxon>Embryophyta</taxon>
        <taxon>Tracheophyta</taxon>
        <taxon>Spermatophyta</taxon>
        <taxon>Magnoliopsida</taxon>
        <taxon>eudicotyledons</taxon>
        <taxon>Gunneridae</taxon>
        <taxon>Pentapetalae</taxon>
        <taxon>asterids</taxon>
        <taxon>lamiids</taxon>
        <taxon>Solanales</taxon>
        <taxon>Solanaceae</taxon>
        <taxon>Solanoideae</taxon>
        <taxon>Solaneae</taxon>
        <taxon>Solanum</taxon>
    </lineage>
</organism>
<sequence length="72" mass="8297">MTFIIITTNPVWTVVPKVGYECGSVYVDLTLPRGGREAFFARFSAQVRNIRAAKRKRRGFYLLLLENISLKF</sequence>
<keyword evidence="2" id="KW-1185">Reference proteome</keyword>
<evidence type="ECO:0000313" key="1">
    <source>
        <dbReference type="EMBL" id="KAG5569633.1"/>
    </source>
</evidence>
<dbReference type="Proteomes" id="UP000824120">
    <property type="component" value="Chromosome 12"/>
</dbReference>
<protein>
    <submittedName>
        <fullName evidence="1">Uncharacterized protein</fullName>
    </submittedName>
</protein>
<comment type="caution">
    <text evidence="1">The sequence shown here is derived from an EMBL/GenBank/DDBJ whole genome shotgun (WGS) entry which is preliminary data.</text>
</comment>
<gene>
    <name evidence="1" type="ORF">H5410_059399</name>
</gene>
<dbReference type="AlphaFoldDB" id="A0A9J5W2J3"/>
<reference evidence="1 2" key="1">
    <citation type="submission" date="2020-09" db="EMBL/GenBank/DDBJ databases">
        <title>De no assembly of potato wild relative species, Solanum commersonii.</title>
        <authorList>
            <person name="Cho K."/>
        </authorList>
    </citation>
    <scope>NUCLEOTIDE SEQUENCE [LARGE SCALE GENOMIC DNA]</scope>
    <source>
        <strain evidence="1">LZ3.2</strain>
        <tissue evidence="1">Leaf</tissue>
    </source>
</reference>
<dbReference type="EMBL" id="JACXVP010000012">
    <property type="protein sequence ID" value="KAG5569633.1"/>
    <property type="molecule type" value="Genomic_DNA"/>
</dbReference>
<accession>A0A9J5W2J3</accession>
<proteinExistence type="predicted"/>
<name>A0A9J5W2J3_SOLCO</name>
<evidence type="ECO:0000313" key="2">
    <source>
        <dbReference type="Proteomes" id="UP000824120"/>
    </source>
</evidence>